<dbReference type="Proteomes" id="UP000677913">
    <property type="component" value="Unassembled WGS sequence"/>
</dbReference>
<feature type="domain" description="HTH cro/C1-type" evidence="2">
    <location>
        <begin position="108"/>
        <end position="162"/>
    </location>
</feature>
<dbReference type="PROSITE" id="PS50943">
    <property type="entry name" value="HTH_CROC1"/>
    <property type="match status" value="1"/>
</dbReference>
<reference evidence="3" key="1">
    <citation type="submission" date="2021-04" db="EMBL/GenBank/DDBJ databases">
        <title>Genome based classification of Actinospica acidithermotolerans sp. nov., an actinobacterium isolated from an Indonesian hot spring.</title>
        <authorList>
            <person name="Kusuma A.B."/>
            <person name="Putra K.E."/>
            <person name="Nafisah S."/>
            <person name="Loh J."/>
            <person name="Nouioui I."/>
            <person name="Goodfellow M."/>
        </authorList>
    </citation>
    <scope>NUCLEOTIDE SEQUENCE</scope>
    <source>
        <strain evidence="3">DSM 45618</strain>
    </source>
</reference>
<accession>A0A8J7WUD4</accession>
<comment type="caution">
    <text evidence="3">The sequence shown here is derived from an EMBL/GenBank/DDBJ whole genome shotgun (WGS) entry which is preliminary data.</text>
</comment>
<dbReference type="AlphaFoldDB" id="A0A8J7WUD4"/>
<proteinExistence type="predicted"/>
<dbReference type="RefSeq" id="WP_211471918.1">
    <property type="nucleotide sequence ID" value="NZ_JAGSXH010000174.1"/>
</dbReference>
<dbReference type="GO" id="GO:0003677">
    <property type="term" value="F:DNA binding"/>
    <property type="evidence" value="ECO:0007669"/>
    <property type="project" value="UniProtKB-KW"/>
</dbReference>
<gene>
    <name evidence="3" type="ORF">KGA66_26635</name>
</gene>
<dbReference type="Gene3D" id="1.10.260.40">
    <property type="entry name" value="lambda repressor-like DNA-binding domains"/>
    <property type="match status" value="2"/>
</dbReference>
<dbReference type="InterPro" id="IPR010982">
    <property type="entry name" value="Lambda_DNA-bd_dom_sf"/>
</dbReference>
<dbReference type="PANTHER" id="PTHR46558:SF4">
    <property type="entry name" value="DNA-BIDING PHAGE PROTEIN"/>
    <property type="match status" value="1"/>
</dbReference>
<dbReference type="InterPro" id="IPR001387">
    <property type="entry name" value="Cro/C1-type_HTH"/>
</dbReference>
<evidence type="ECO:0000259" key="2">
    <source>
        <dbReference type="PROSITE" id="PS50943"/>
    </source>
</evidence>
<dbReference type="SMART" id="SM00530">
    <property type="entry name" value="HTH_XRE"/>
    <property type="match status" value="2"/>
</dbReference>
<protein>
    <submittedName>
        <fullName evidence="3">Helix-turn-helix domain-containing protein</fullName>
    </submittedName>
</protein>
<dbReference type="SUPFAM" id="SSF47413">
    <property type="entry name" value="lambda repressor-like DNA-binding domains"/>
    <property type="match status" value="2"/>
</dbReference>
<keyword evidence="1" id="KW-0238">DNA-binding</keyword>
<dbReference type="CDD" id="cd00093">
    <property type="entry name" value="HTH_XRE"/>
    <property type="match status" value="2"/>
</dbReference>
<keyword evidence="4" id="KW-1185">Reference proteome</keyword>
<evidence type="ECO:0000256" key="1">
    <source>
        <dbReference type="ARBA" id="ARBA00023125"/>
    </source>
</evidence>
<organism evidence="3 4">
    <name type="scientific">Actinocrinis puniceicyclus</name>
    <dbReference type="NCBI Taxonomy" id="977794"/>
    <lineage>
        <taxon>Bacteria</taxon>
        <taxon>Bacillati</taxon>
        <taxon>Actinomycetota</taxon>
        <taxon>Actinomycetes</taxon>
        <taxon>Catenulisporales</taxon>
        <taxon>Actinospicaceae</taxon>
        <taxon>Actinocrinis</taxon>
    </lineage>
</organism>
<dbReference type="EMBL" id="JAGSXH010000174">
    <property type="protein sequence ID" value="MBS2966642.1"/>
    <property type="molecule type" value="Genomic_DNA"/>
</dbReference>
<evidence type="ECO:0000313" key="3">
    <source>
        <dbReference type="EMBL" id="MBS2966642.1"/>
    </source>
</evidence>
<evidence type="ECO:0000313" key="4">
    <source>
        <dbReference type="Proteomes" id="UP000677913"/>
    </source>
</evidence>
<name>A0A8J7WUD4_9ACTN</name>
<dbReference type="PANTHER" id="PTHR46558">
    <property type="entry name" value="TRACRIPTIONAL REGULATORY PROTEIN-RELATED-RELATED"/>
    <property type="match status" value="1"/>
</dbReference>
<dbReference type="Pfam" id="PF01381">
    <property type="entry name" value="HTH_3"/>
    <property type="match status" value="2"/>
</dbReference>
<sequence>MALIHNHLAQERLTALVEELKRVRYWRGDLPQEVLAARLNVATHSVADWEAGRDNPSAPHLMAWSRELGLRVAITDSDGNEIPVAPDTDTACEEPYPQRELRRLSTALRTARMRRRLTQASLAAKLGVNQRSITRWERAEGYPRPIGFVLWARALECNVRLLPT</sequence>